<keyword evidence="9 11" id="KW-0472">Membrane</keyword>
<proteinExistence type="inferred from homology"/>
<feature type="domain" description="TonB-dependent receptor plug" evidence="15">
    <location>
        <begin position="55"/>
        <end position="162"/>
    </location>
</feature>
<evidence type="ECO:0000256" key="3">
    <source>
        <dbReference type="ARBA" id="ARBA00022452"/>
    </source>
</evidence>
<dbReference type="PANTHER" id="PTHR32552:SF81">
    <property type="entry name" value="TONB-DEPENDENT OUTER MEMBRANE RECEPTOR"/>
    <property type="match status" value="1"/>
</dbReference>
<keyword evidence="7" id="KW-0406">Ion transport</keyword>
<comment type="subcellular location">
    <subcellularLocation>
        <location evidence="1 11">Cell outer membrane</location>
        <topology evidence="1 11">Multi-pass membrane protein</topology>
    </subcellularLocation>
</comment>
<evidence type="ECO:0000313" key="16">
    <source>
        <dbReference type="EMBL" id="MEL1251074.1"/>
    </source>
</evidence>
<dbReference type="SUPFAM" id="SSF56935">
    <property type="entry name" value="Porins"/>
    <property type="match status" value="1"/>
</dbReference>
<dbReference type="InterPro" id="IPR039426">
    <property type="entry name" value="TonB-dep_rcpt-like"/>
</dbReference>
<evidence type="ECO:0000256" key="5">
    <source>
        <dbReference type="ARBA" id="ARBA00022692"/>
    </source>
</evidence>
<accession>A0ABU9IF71</accession>
<comment type="caution">
    <text evidence="16">The sequence shown here is derived from an EMBL/GenBank/DDBJ whole genome shotgun (WGS) entry which is preliminary data.</text>
</comment>
<keyword evidence="5 11" id="KW-0812">Transmembrane</keyword>
<evidence type="ECO:0000256" key="11">
    <source>
        <dbReference type="PROSITE-ProRule" id="PRU01360"/>
    </source>
</evidence>
<keyword evidence="13" id="KW-0732">Signal</keyword>
<feature type="domain" description="TonB-dependent receptor-like beta-barrel" evidence="14">
    <location>
        <begin position="320"/>
        <end position="733"/>
    </location>
</feature>
<evidence type="ECO:0000256" key="2">
    <source>
        <dbReference type="ARBA" id="ARBA00022448"/>
    </source>
</evidence>
<dbReference type="PANTHER" id="PTHR32552">
    <property type="entry name" value="FERRICHROME IRON RECEPTOR-RELATED"/>
    <property type="match status" value="1"/>
</dbReference>
<evidence type="ECO:0000256" key="8">
    <source>
        <dbReference type="ARBA" id="ARBA00023077"/>
    </source>
</evidence>
<feature type="chain" id="PRO_5046592024" evidence="13">
    <location>
        <begin position="29"/>
        <end position="776"/>
    </location>
</feature>
<evidence type="ECO:0000256" key="7">
    <source>
        <dbReference type="ARBA" id="ARBA00023065"/>
    </source>
</evidence>
<keyword evidence="4" id="KW-0410">Iron transport</keyword>
<dbReference type="Pfam" id="PF07715">
    <property type="entry name" value="Plug"/>
    <property type="match status" value="1"/>
</dbReference>
<dbReference type="Gene3D" id="2.40.170.20">
    <property type="entry name" value="TonB-dependent receptor, beta-barrel domain"/>
    <property type="match status" value="1"/>
</dbReference>
<organism evidence="16 17">
    <name type="scientific">Aurantiacibacter gilvus</name>
    <dbReference type="NCBI Taxonomy" id="3139141"/>
    <lineage>
        <taxon>Bacteria</taxon>
        <taxon>Pseudomonadati</taxon>
        <taxon>Pseudomonadota</taxon>
        <taxon>Alphaproteobacteria</taxon>
        <taxon>Sphingomonadales</taxon>
        <taxon>Erythrobacteraceae</taxon>
        <taxon>Aurantiacibacter</taxon>
    </lineage>
</organism>
<dbReference type="Proteomes" id="UP001497045">
    <property type="component" value="Unassembled WGS sequence"/>
</dbReference>
<reference evidence="16 17" key="1">
    <citation type="submission" date="2024-04" db="EMBL/GenBank/DDBJ databases">
        <title>Aurantiacibacter sp. DGU6 16S ribosomal RNA gene Genome sequencing and assembly.</title>
        <authorList>
            <person name="Park S."/>
        </authorList>
    </citation>
    <scope>NUCLEOTIDE SEQUENCE [LARGE SCALE GENOMIC DNA]</scope>
    <source>
        <strain evidence="16 17">DGU6</strain>
    </source>
</reference>
<evidence type="ECO:0000313" key="17">
    <source>
        <dbReference type="Proteomes" id="UP001497045"/>
    </source>
</evidence>
<keyword evidence="17" id="KW-1185">Reference proteome</keyword>
<evidence type="ECO:0000256" key="13">
    <source>
        <dbReference type="SAM" id="SignalP"/>
    </source>
</evidence>
<keyword evidence="10 11" id="KW-0998">Cell outer membrane</keyword>
<keyword evidence="6" id="KW-0408">Iron</keyword>
<name>A0ABU9IF71_9SPHN</name>
<feature type="signal peptide" evidence="13">
    <location>
        <begin position="1"/>
        <end position="28"/>
    </location>
</feature>
<dbReference type="InterPro" id="IPR000531">
    <property type="entry name" value="Beta-barrel_TonB"/>
</dbReference>
<evidence type="ECO:0000256" key="1">
    <source>
        <dbReference type="ARBA" id="ARBA00004571"/>
    </source>
</evidence>
<keyword evidence="16" id="KW-0675">Receptor</keyword>
<dbReference type="RefSeq" id="WP_341673640.1">
    <property type="nucleotide sequence ID" value="NZ_JBBYHV010000002.1"/>
</dbReference>
<evidence type="ECO:0000256" key="10">
    <source>
        <dbReference type="ARBA" id="ARBA00023237"/>
    </source>
</evidence>
<evidence type="ECO:0000256" key="9">
    <source>
        <dbReference type="ARBA" id="ARBA00023136"/>
    </source>
</evidence>
<evidence type="ECO:0000256" key="4">
    <source>
        <dbReference type="ARBA" id="ARBA00022496"/>
    </source>
</evidence>
<protein>
    <submittedName>
        <fullName evidence="16">TonB-dependent receptor</fullName>
    </submittedName>
</protein>
<dbReference type="InterPro" id="IPR037066">
    <property type="entry name" value="Plug_dom_sf"/>
</dbReference>
<dbReference type="Gene3D" id="2.170.130.10">
    <property type="entry name" value="TonB-dependent receptor, plug domain"/>
    <property type="match status" value="1"/>
</dbReference>
<dbReference type="PROSITE" id="PS52016">
    <property type="entry name" value="TONB_DEPENDENT_REC_3"/>
    <property type="match status" value="1"/>
</dbReference>
<evidence type="ECO:0000259" key="15">
    <source>
        <dbReference type="Pfam" id="PF07715"/>
    </source>
</evidence>
<dbReference type="Pfam" id="PF00593">
    <property type="entry name" value="TonB_dep_Rec_b-barrel"/>
    <property type="match status" value="1"/>
</dbReference>
<comment type="similarity">
    <text evidence="11 12">Belongs to the TonB-dependent receptor family.</text>
</comment>
<keyword evidence="8 12" id="KW-0798">TonB box</keyword>
<sequence length="776" mass="82824">MSFSAMKVGLLSSVFTGTAMFAAPAAHGQDGPAEAEQQEQGSTIYVTARKREEDLIDVPLPVTVATQEQLNRDQVYSLNDLQRITPALEISQTSGGESNGGGRLRGVGTGVFNPSVASSVALVIDQVPVGNMSFPQLFDMAQVEVLRGPQGTLFGQGASAGVLNVTTRAPVLGEFGMNASVDWADKGTVGSEVGEWVINAGVNVPLGQIGALRVATQFKEETGLQHSVTTGQDNVIQDWGLRGRLLLEPSDALTINLNAEYAQNTSDGQTFFAVAIAPNATTPFGPPGATIGGISTGAYTDPAGCAMPVIDERAEFYCENDPSYLRTEVQAYSAVFDLDLSDDLSVTSVTSYRARRFDQEHRDFSRILPAPAAQQNLTREDANGLSQELRLSYVGDTFDFVAGGFYQDFEFDRIPLGGVFGSNLPGERVGFSVCNPGGTFCPVGNQFTDELTENRTLALFADATVQVSEVVSIFGGLRLDDYKNTTTVQTFPAIPGNAGGPNGTAGTFVTEDSNISGRIGVSFQPNPDTNIFASYSRGYKPPAVGTNPAGQLFQLEPEKANAFELGARFNIGDVQLSGNVFYNELLDFQSQTSVFVGTALVSQPLNIDQIESYGFEVGAVGEILPGWVVNAGYQFNNITFPSGYVGDDGGNLGGTQFLNAPRHKFTLSSEFSTPVTESIEFFVNANLVYKSDVLLAARADDRFRYPAHELINGGLGIRDADGGWNLSVFVRNLTEEREPTAYLASTFAGRPDGGIRAWPVAGLTARVVGIRAGFEF</sequence>
<gene>
    <name evidence="16" type="ORF">AAEO60_10350</name>
</gene>
<dbReference type="EMBL" id="JBBYHV010000002">
    <property type="protein sequence ID" value="MEL1251074.1"/>
    <property type="molecule type" value="Genomic_DNA"/>
</dbReference>
<evidence type="ECO:0000256" key="6">
    <source>
        <dbReference type="ARBA" id="ARBA00023004"/>
    </source>
</evidence>
<keyword evidence="2 11" id="KW-0813">Transport</keyword>
<evidence type="ECO:0000259" key="14">
    <source>
        <dbReference type="Pfam" id="PF00593"/>
    </source>
</evidence>
<keyword evidence="3 11" id="KW-1134">Transmembrane beta strand</keyword>
<dbReference type="InterPro" id="IPR036942">
    <property type="entry name" value="Beta-barrel_TonB_sf"/>
</dbReference>
<dbReference type="InterPro" id="IPR012910">
    <property type="entry name" value="Plug_dom"/>
</dbReference>
<evidence type="ECO:0000256" key="12">
    <source>
        <dbReference type="RuleBase" id="RU003357"/>
    </source>
</evidence>